<accession>T1INE8</accession>
<keyword evidence="3" id="KW-1185">Reference proteome</keyword>
<evidence type="ECO:0000313" key="2">
    <source>
        <dbReference type="EnsemblMetazoa" id="SMAR002525-PA"/>
    </source>
</evidence>
<dbReference type="EMBL" id="JH431162">
    <property type="status" value="NOT_ANNOTATED_CDS"/>
    <property type="molecule type" value="Genomic_DNA"/>
</dbReference>
<evidence type="ECO:0000313" key="3">
    <source>
        <dbReference type="Proteomes" id="UP000014500"/>
    </source>
</evidence>
<keyword evidence="1" id="KW-0812">Transmembrane</keyword>
<evidence type="ECO:0000256" key="1">
    <source>
        <dbReference type="SAM" id="Phobius"/>
    </source>
</evidence>
<reference evidence="2" key="2">
    <citation type="submission" date="2015-02" db="UniProtKB">
        <authorList>
            <consortium name="EnsemblMetazoa"/>
        </authorList>
    </citation>
    <scope>IDENTIFICATION</scope>
</reference>
<dbReference type="EnsemblMetazoa" id="SMAR002525-RA">
    <property type="protein sequence ID" value="SMAR002525-PA"/>
    <property type="gene ID" value="SMAR002525"/>
</dbReference>
<feature type="transmembrane region" description="Helical" evidence="1">
    <location>
        <begin position="31"/>
        <end position="53"/>
    </location>
</feature>
<dbReference type="AlphaFoldDB" id="T1INE8"/>
<sequence length="62" mass="7410">MQAEQGDLKDLQAFRMLRGRRHTLANVGEKWLPLLVLLIHVFVFTQPLERIFFYITRQLRGK</sequence>
<keyword evidence="1" id="KW-0472">Membrane</keyword>
<organism evidence="2 3">
    <name type="scientific">Strigamia maritima</name>
    <name type="common">European centipede</name>
    <name type="synonym">Geophilus maritimus</name>
    <dbReference type="NCBI Taxonomy" id="126957"/>
    <lineage>
        <taxon>Eukaryota</taxon>
        <taxon>Metazoa</taxon>
        <taxon>Ecdysozoa</taxon>
        <taxon>Arthropoda</taxon>
        <taxon>Myriapoda</taxon>
        <taxon>Chilopoda</taxon>
        <taxon>Pleurostigmophora</taxon>
        <taxon>Geophilomorpha</taxon>
        <taxon>Linotaeniidae</taxon>
        <taxon>Strigamia</taxon>
    </lineage>
</organism>
<protein>
    <submittedName>
        <fullName evidence="2">Uncharacterized protein</fullName>
    </submittedName>
</protein>
<reference evidence="3" key="1">
    <citation type="submission" date="2011-05" db="EMBL/GenBank/DDBJ databases">
        <authorList>
            <person name="Richards S.R."/>
            <person name="Qu J."/>
            <person name="Jiang H."/>
            <person name="Jhangiani S.N."/>
            <person name="Agravi P."/>
            <person name="Goodspeed R."/>
            <person name="Gross S."/>
            <person name="Mandapat C."/>
            <person name="Jackson L."/>
            <person name="Mathew T."/>
            <person name="Pu L."/>
            <person name="Thornton R."/>
            <person name="Saada N."/>
            <person name="Wilczek-Boney K.B."/>
            <person name="Lee S."/>
            <person name="Kovar C."/>
            <person name="Wu Y."/>
            <person name="Scherer S.E."/>
            <person name="Worley K.C."/>
            <person name="Muzny D.M."/>
            <person name="Gibbs R."/>
        </authorList>
    </citation>
    <scope>NUCLEOTIDE SEQUENCE</scope>
    <source>
        <strain evidence="3">Brora</strain>
    </source>
</reference>
<proteinExistence type="predicted"/>
<name>T1INE8_STRMM</name>
<keyword evidence="1" id="KW-1133">Transmembrane helix</keyword>
<dbReference type="HOGENOM" id="CLU_2906920_0_0_1"/>
<dbReference type="Proteomes" id="UP000014500">
    <property type="component" value="Unassembled WGS sequence"/>
</dbReference>